<gene>
    <name evidence="1" type="ORF">H7R52_00210</name>
</gene>
<dbReference type="EMBL" id="JACSZT010000002">
    <property type="protein sequence ID" value="MBC6498072.1"/>
    <property type="molecule type" value="Genomic_DNA"/>
</dbReference>
<evidence type="ECO:0000313" key="1">
    <source>
        <dbReference type="EMBL" id="MBC6498072.1"/>
    </source>
</evidence>
<protein>
    <submittedName>
        <fullName evidence="1">Uncharacterized protein</fullName>
    </submittedName>
</protein>
<evidence type="ECO:0000313" key="2">
    <source>
        <dbReference type="Proteomes" id="UP000650485"/>
    </source>
</evidence>
<dbReference type="Proteomes" id="UP000650485">
    <property type="component" value="Unassembled WGS sequence"/>
</dbReference>
<reference evidence="1" key="1">
    <citation type="submission" date="2020-08" db="EMBL/GenBank/DDBJ databases">
        <title>Complete genome sequence of Weissella confusa strain FS54 provides insights into metabolic potential.</title>
        <authorList>
            <person name="Fhoula I."/>
            <person name="Najjari A."/>
            <person name="Lekired A."/>
            <person name="Bessrour-Aouam N."/>
            <person name="Jaballah S."/>
            <person name="Klibi N."/>
            <person name="Ouzari H.-I."/>
        </authorList>
    </citation>
    <scope>NUCLEOTIDE SEQUENCE</scope>
    <source>
        <strain evidence="1">FS54</strain>
    </source>
</reference>
<name>A0A923NCN7_WEICO</name>
<comment type="caution">
    <text evidence="1">The sequence shown here is derived from an EMBL/GenBank/DDBJ whole genome shotgun (WGS) entry which is preliminary data.</text>
</comment>
<accession>A0A923NCN7</accession>
<organism evidence="1 2">
    <name type="scientific">Weissella confusa</name>
    <name type="common">Lactobacillus confusus</name>
    <dbReference type="NCBI Taxonomy" id="1583"/>
    <lineage>
        <taxon>Bacteria</taxon>
        <taxon>Bacillati</taxon>
        <taxon>Bacillota</taxon>
        <taxon>Bacilli</taxon>
        <taxon>Lactobacillales</taxon>
        <taxon>Lactobacillaceae</taxon>
        <taxon>Weissella</taxon>
    </lineage>
</organism>
<proteinExistence type="predicted"/>
<dbReference type="AlphaFoldDB" id="A0A923NCN7"/>
<sequence length="61" mass="6969">MTLEDVKTAYNAQDVPMDKLSAVIDQAVVKTAPKRKRLNWWQTSLNVATKLAMNHLNLCQR</sequence>